<accession>A0A841KS63</accession>
<dbReference type="GO" id="GO:0046872">
    <property type="term" value="F:metal ion binding"/>
    <property type="evidence" value="ECO:0007669"/>
    <property type="project" value="UniProtKB-UniRule"/>
</dbReference>
<evidence type="ECO:0000256" key="4">
    <source>
        <dbReference type="ARBA" id="ARBA00022679"/>
    </source>
</evidence>
<evidence type="ECO:0000256" key="10">
    <source>
        <dbReference type="PIRNR" id="PIRNR006268"/>
    </source>
</evidence>
<gene>
    <name evidence="12" type="ORF">HNQ80_000975</name>
</gene>
<dbReference type="InterPro" id="IPR003374">
    <property type="entry name" value="ApbE-like_sf"/>
</dbReference>
<dbReference type="RefSeq" id="WP_184308688.1">
    <property type="nucleotide sequence ID" value="NZ_JACHEN010000004.1"/>
</dbReference>
<feature type="binding site" evidence="11">
    <location>
        <position position="290"/>
    </location>
    <ligand>
        <name>Mg(2+)</name>
        <dbReference type="ChEBI" id="CHEBI:18420"/>
    </ligand>
</feature>
<evidence type="ECO:0000256" key="8">
    <source>
        <dbReference type="ARBA" id="ARBA00031306"/>
    </source>
</evidence>
<dbReference type="PANTHER" id="PTHR30040">
    <property type="entry name" value="THIAMINE BIOSYNTHESIS LIPOPROTEIN APBE"/>
    <property type="match status" value="1"/>
</dbReference>
<keyword evidence="12" id="KW-0449">Lipoprotein</keyword>
<evidence type="ECO:0000256" key="9">
    <source>
        <dbReference type="ARBA" id="ARBA00048540"/>
    </source>
</evidence>
<feature type="binding site" evidence="11">
    <location>
        <position position="176"/>
    </location>
    <ligand>
        <name>Mg(2+)</name>
        <dbReference type="ChEBI" id="CHEBI:18420"/>
    </ligand>
</feature>
<dbReference type="GO" id="GO:0016740">
    <property type="term" value="F:transferase activity"/>
    <property type="evidence" value="ECO:0007669"/>
    <property type="project" value="UniProtKB-UniRule"/>
</dbReference>
<keyword evidence="6 10" id="KW-0274">FAD</keyword>
<evidence type="ECO:0000256" key="2">
    <source>
        <dbReference type="ARBA" id="ARBA00016337"/>
    </source>
</evidence>
<evidence type="ECO:0000256" key="5">
    <source>
        <dbReference type="ARBA" id="ARBA00022723"/>
    </source>
</evidence>
<keyword evidence="3 10" id="KW-0285">Flavoprotein</keyword>
<dbReference type="EMBL" id="JACHEN010000004">
    <property type="protein sequence ID" value="MBB6214890.1"/>
    <property type="molecule type" value="Genomic_DNA"/>
</dbReference>
<evidence type="ECO:0000256" key="1">
    <source>
        <dbReference type="ARBA" id="ARBA00011955"/>
    </source>
</evidence>
<reference evidence="12 13" key="1">
    <citation type="submission" date="2020-08" db="EMBL/GenBank/DDBJ databases">
        <title>Genomic Encyclopedia of Type Strains, Phase IV (KMG-IV): sequencing the most valuable type-strain genomes for metagenomic binning, comparative biology and taxonomic classification.</title>
        <authorList>
            <person name="Goeker M."/>
        </authorList>
    </citation>
    <scope>NUCLEOTIDE SEQUENCE [LARGE SCALE GENOMIC DNA]</scope>
    <source>
        <strain evidence="12 13">DSM 103526</strain>
    </source>
</reference>
<evidence type="ECO:0000256" key="7">
    <source>
        <dbReference type="ARBA" id="ARBA00022842"/>
    </source>
</evidence>
<dbReference type="Pfam" id="PF02424">
    <property type="entry name" value="ApbE"/>
    <property type="match status" value="1"/>
</dbReference>
<sequence>MKNKTLKYFILMVTILLTTFQVGCKSEEKMVSDSTYMLGTYLQLSVWTSNEAKGMDIIKTAFERIKEIEDKMSANIDESEIGQINQNAGRDYVEVSEETSELIKKAVHYAQVTDGAFDPAIGKLVKLWGIGTENERIPSEDEIRDALSFVDYRKIEFQGENKVKLSEPEMRIDLGGIAKGYAADEVTKIMREKGIKHAIINLGGNVVTLGKKTDGSSWKIGIQDPFEPTGTHMGIIEAHDQTVVTSGNYERYFIQDDKRYHHIIDPKSGYPAENGIVSASIITNSSTDADGLSTSVYVLGLDKGMKLIESLDGVECIIITEDKKVYLSSGLTGRFQIINNSFQIVN</sequence>
<name>A0A841KS63_9FIRM</name>
<protein>
    <recommendedName>
        <fullName evidence="2 10">FAD:protein FMN transferase</fullName>
        <ecNumber evidence="1 10">2.7.1.180</ecNumber>
    </recommendedName>
    <alternativeName>
        <fullName evidence="8 10">Flavin transferase</fullName>
    </alternativeName>
</protein>
<dbReference type="Gene3D" id="3.10.520.10">
    <property type="entry name" value="ApbE-like domains"/>
    <property type="match status" value="1"/>
</dbReference>
<dbReference type="PIRSF" id="PIRSF006268">
    <property type="entry name" value="ApbE"/>
    <property type="match status" value="1"/>
</dbReference>
<comment type="catalytic activity">
    <reaction evidence="9 10">
        <text>L-threonyl-[protein] + FAD = FMN-L-threonyl-[protein] + AMP + H(+)</text>
        <dbReference type="Rhea" id="RHEA:36847"/>
        <dbReference type="Rhea" id="RHEA-COMP:11060"/>
        <dbReference type="Rhea" id="RHEA-COMP:11061"/>
        <dbReference type="ChEBI" id="CHEBI:15378"/>
        <dbReference type="ChEBI" id="CHEBI:30013"/>
        <dbReference type="ChEBI" id="CHEBI:57692"/>
        <dbReference type="ChEBI" id="CHEBI:74257"/>
        <dbReference type="ChEBI" id="CHEBI:456215"/>
        <dbReference type="EC" id="2.7.1.180"/>
    </reaction>
</comment>
<comment type="cofactor">
    <cofactor evidence="11">
        <name>Mg(2+)</name>
        <dbReference type="ChEBI" id="CHEBI:18420"/>
    </cofactor>
    <cofactor evidence="11">
        <name>Mn(2+)</name>
        <dbReference type="ChEBI" id="CHEBI:29035"/>
    </cofactor>
    <text evidence="11">Magnesium. Can also use manganese.</text>
</comment>
<dbReference type="SUPFAM" id="SSF143631">
    <property type="entry name" value="ApbE-like"/>
    <property type="match status" value="1"/>
</dbReference>
<comment type="caution">
    <text evidence="12">The sequence shown here is derived from an EMBL/GenBank/DDBJ whole genome shotgun (WGS) entry which is preliminary data.</text>
</comment>
<evidence type="ECO:0000256" key="3">
    <source>
        <dbReference type="ARBA" id="ARBA00022630"/>
    </source>
</evidence>
<feature type="binding site" evidence="11">
    <location>
        <position position="294"/>
    </location>
    <ligand>
        <name>Mg(2+)</name>
        <dbReference type="ChEBI" id="CHEBI:18420"/>
    </ligand>
</feature>
<proteinExistence type="inferred from homology"/>
<comment type="similarity">
    <text evidence="10">Belongs to the ApbE family.</text>
</comment>
<keyword evidence="7 10" id="KW-0460">Magnesium</keyword>
<evidence type="ECO:0000313" key="13">
    <source>
        <dbReference type="Proteomes" id="UP000579281"/>
    </source>
</evidence>
<evidence type="ECO:0000256" key="6">
    <source>
        <dbReference type="ARBA" id="ARBA00022827"/>
    </source>
</evidence>
<keyword evidence="13" id="KW-1185">Reference proteome</keyword>
<dbReference type="EC" id="2.7.1.180" evidence="1 10"/>
<dbReference type="PANTHER" id="PTHR30040:SF2">
    <property type="entry name" value="FAD:PROTEIN FMN TRANSFERASE"/>
    <property type="match status" value="1"/>
</dbReference>
<dbReference type="InterPro" id="IPR024932">
    <property type="entry name" value="ApbE"/>
</dbReference>
<evidence type="ECO:0000313" key="12">
    <source>
        <dbReference type="EMBL" id="MBB6214890.1"/>
    </source>
</evidence>
<organism evidence="12 13">
    <name type="scientific">Anaerosolibacter carboniphilus</name>
    <dbReference type="NCBI Taxonomy" id="1417629"/>
    <lineage>
        <taxon>Bacteria</taxon>
        <taxon>Bacillati</taxon>
        <taxon>Bacillota</taxon>
        <taxon>Clostridia</taxon>
        <taxon>Peptostreptococcales</taxon>
        <taxon>Thermotaleaceae</taxon>
        <taxon>Anaerosolibacter</taxon>
    </lineage>
</organism>
<dbReference type="AlphaFoldDB" id="A0A841KS63"/>
<keyword evidence="4 10" id="KW-0808">Transferase</keyword>
<evidence type="ECO:0000256" key="11">
    <source>
        <dbReference type="PIRSR" id="PIRSR006268-2"/>
    </source>
</evidence>
<keyword evidence="5 10" id="KW-0479">Metal-binding</keyword>
<dbReference type="Proteomes" id="UP000579281">
    <property type="component" value="Unassembled WGS sequence"/>
</dbReference>